<feature type="domain" description="Glycosyl hydrolase-like 10" evidence="2">
    <location>
        <begin position="203"/>
        <end position="520"/>
    </location>
</feature>
<dbReference type="PANTHER" id="PTHR43405:SF1">
    <property type="entry name" value="GLYCOSYL HYDROLASE DIGH"/>
    <property type="match status" value="1"/>
</dbReference>
<accession>A0A7Z7LFV4</accession>
<keyword evidence="4" id="KW-1185">Reference proteome</keyword>
<evidence type="ECO:0000313" key="3">
    <source>
        <dbReference type="EMBL" id="SSC12610.1"/>
    </source>
</evidence>
<proteinExistence type="predicted"/>
<dbReference type="InterPro" id="IPR017853">
    <property type="entry name" value="GH"/>
</dbReference>
<dbReference type="InterPro" id="IPR052177">
    <property type="entry name" value="Divisome_Glycosyl_Hydrolase"/>
</dbReference>
<dbReference type="AlphaFoldDB" id="A0A7Z7LFV4"/>
<evidence type="ECO:0000256" key="1">
    <source>
        <dbReference type="ARBA" id="ARBA00022729"/>
    </source>
</evidence>
<dbReference type="EMBL" id="LS974202">
    <property type="protein sequence ID" value="SSC12610.1"/>
    <property type="molecule type" value="Genomic_DNA"/>
</dbReference>
<dbReference type="Gene3D" id="3.20.20.80">
    <property type="entry name" value="Glycosidases"/>
    <property type="match status" value="1"/>
</dbReference>
<evidence type="ECO:0000259" key="2">
    <source>
        <dbReference type="Pfam" id="PF02638"/>
    </source>
</evidence>
<keyword evidence="1" id="KW-0732">Signal</keyword>
<protein>
    <recommendedName>
        <fullName evidence="2">Glycosyl hydrolase-like 10 domain-containing protein</fullName>
    </recommendedName>
</protein>
<evidence type="ECO:0000313" key="4">
    <source>
        <dbReference type="Proteomes" id="UP000250796"/>
    </source>
</evidence>
<dbReference type="RefSeq" id="WP_169698900.1">
    <property type="nucleotide sequence ID" value="NZ_LS974202.1"/>
</dbReference>
<dbReference type="Pfam" id="PF02638">
    <property type="entry name" value="GHL10"/>
    <property type="match status" value="1"/>
</dbReference>
<organism evidence="3 4">
    <name type="scientific">Mesotoga infera</name>
    <dbReference type="NCBI Taxonomy" id="1236046"/>
    <lineage>
        <taxon>Bacteria</taxon>
        <taxon>Thermotogati</taxon>
        <taxon>Thermotogota</taxon>
        <taxon>Thermotogae</taxon>
        <taxon>Kosmotogales</taxon>
        <taxon>Kosmotogaceae</taxon>
        <taxon>Mesotoga</taxon>
    </lineage>
</organism>
<dbReference type="PANTHER" id="PTHR43405">
    <property type="entry name" value="GLYCOSYL HYDROLASE DIGH"/>
    <property type="match status" value="1"/>
</dbReference>
<sequence>MKRFLILLVLLLLTVGLMAIEFDGAAIMKMAINLNTKINDSGRVIPDTIEIPGTDRSVSMEEALYLIAKWMAIYGANGEKIGQLPESVPYIEVKAPQKQLQGEIGGMINWPDIYEVSKQITAKLEADPLIPSQVEFLLNGESMAVMTPDILLYVLTRSVNWVNDNGSMPNYASLREVSGPSNWPPVEKATSEVIEKIPGSEGEIRAVWAWSTDFISYGVDRAVNELKEAGFTDVFLLVKGTAGQVSWPSAIAYEKISDTTILEKTVAACREVGLRIHAWFVVNQDQAYLKRFPESKMWGVPIEEGADPQKAGSTVDFVQDTRYREYLIDLMKEVILLYDVDGIHLDYIRYPTGAWGWGPYNIGRAWLEGLDVDFLMETAKETWSSVGDNKKFIDLYRQFIYFDINRWVEMRMDDIRAFVEEIKAGIESVKPEIIYSASLMPEGGDIDAASNGFAMVHYGQRYADFGELCDIVIPMTYHLDFGEKANWVADVATGTRDVMKSDTKVVMGIQAYDLSPAELQKAIYYARGAGADGIMFFRFGTLFGNENLKNAMLEALK</sequence>
<dbReference type="SUPFAM" id="SSF51445">
    <property type="entry name" value="(Trans)glycosidases"/>
    <property type="match status" value="2"/>
</dbReference>
<dbReference type="KEGG" id="minf:MESINF_1166"/>
<name>A0A7Z7LFV4_9BACT</name>
<reference evidence="3 4" key="1">
    <citation type="submission" date="2017-01" db="EMBL/GenBank/DDBJ databases">
        <authorList>
            <person name="Erauso G."/>
        </authorList>
    </citation>
    <scope>NUCLEOTIDE SEQUENCE [LARGE SCALE GENOMIC DNA]</scope>
    <source>
        <strain evidence="3">MESINF1</strain>
    </source>
</reference>
<dbReference type="Proteomes" id="UP000250796">
    <property type="component" value="Chromosome MESINF"/>
</dbReference>
<gene>
    <name evidence="3" type="ORF">MESINF_1166</name>
</gene>
<dbReference type="InterPro" id="IPR003790">
    <property type="entry name" value="GHL10"/>
</dbReference>